<dbReference type="OrthoDB" id="15235at2759"/>
<sequence length="693" mass="77096">MCGIFGYVNYLVEKDRKFILDTLTNGLARLEYRGYDSAGLAIDGDKRNEVLAFKEVGKVAKLKQLIDESKPDLTKVFDSHAGIAHTRWATHGRPSRLNCHPHRSDPNWEFAVVHNGIITNYKELKTLLESKGFKFETETDTEAIAKLAKYIYDQHPDVDFPVLAKAVISELQGAFGLLLKSVHYPHEIIAARKGSPLVIGVKTGKKMKVDFVDVEYTEEGTALPAERASQQVALKKTNNLLAPPDKSLLHRSQSRAFLSDDGAPMPTEFFLSSDPSSIVEHTKKVLYLEDDDIAHIHEGSLNIHRLKKDDGTSNVRAIQTLEIELQEIMKGKFDHFMQKEIFEQPESVVNAMRGRLDVENKKVTLGGLRQYITTIRRCRRIIFLACGTSYHSCMAVRGIFEELTEIPISVELASDFLDRAAPIFRDDVCVFVSQSGETADSLMALRYCLERGALTVGIVNVVGSSISLLTHCGVHINAGPEIGVASTKAYTSQFVCMVMFALTLSEDRASKQARREEIMEGLGKISEQFKETLKLDQSIKKLCEKFKDQKSMLLLGRGMQHATALEGALKIKEISYLHCEAVMSGELKHGVLALVDENLPIVMILTRDGLFAKSLNAYQQVIARKGKPIVICNVGDTEFPADKTEKIEVPATVDCLQGLINVIPLQLMAYWLAVGEGLNVDFPRNLAKSVTVE</sequence>
<dbReference type="Pfam" id="PF01380">
    <property type="entry name" value="SIS"/>
    <property type="match status" value="2"/>
</dbReference>
<organism evidence="13 14">
    <name type="scientific">Verruconis gallopava</name>
    <dbReference type="NCBI Taxonomy" id="253628"/>
    <lineage>
        <taxon>Eukaryota</taxon>
        <taxon>Fungi</taxon>
        <taxon>Dikarya</taxon>
        <taxon>Ascomycota</taxon>
        <taxon>Pezizomycotina</taxon>
        <taxon>Dothideomycetes</taxon>
        <taxon>Pleosporomycetidae</taxon>
        <taxon>Venturiales</taxon>
        <taxon>Sympoventuriaceae</taxon>
        <taxon>Verruconis</taxon>
    </lineage>
</organism>
<dbReference type="EMBL" id="KN847553">
    <property type="protein sequence ID" value="KIW01630.1"/>
    <property type="molecule type" value="Genomic_DNA"/>
</dbReference>
<keyword evidence="14" id="KW-1185">Reference proteome</keyword>
<evidence type="ECO:0000256" key="9">
    <source>
        <dbReference type="ARBA" id="ARBA00029805"/>
    </source>
</evidence>
<dbReference type="FunCoup" id="A0A0D2A550">
    <property type="interactions" value="944"/>
</dbReference>
<keyword evidence="6" id="KW-0808">Transferase</keyword>
<dbReference type="FunFam" id="3.40.50.10490:FF:000002">
    <property type="entry name" value="Glutamine--fructose-6-phosphate aminotransferase [isomerizing]"/>
    <property type="match status" value="1"/>
</dbReference>
<dbReference type="Proteomes" id="UP000053259">
    <property type="component" value="Unassembled WGS sequence"/>
</dbReference>
<dbReference type="AlphaFoldDB" id="A0A0D2A550"/>
<evidence type="ECO:0000256" key="2">
    <source>
        <dbReference type="ARBA" id="ARBA00003267"/>
    </source>
</evidence>
<keyword evidence="7" id="KW-0677">Repeat</keyword>
<dbReference type="InterPro" id="IPR035466">
    <property type="entry name" value="GlmS/AgaS_SIS"/>
</dbReference>
<dbReference type="GO" id="GO:0097367">
    <property type="term" value="F:carbohydrate derivative binding"/>
    <property type="evidence" value="ECO:0007669"/>
    <property type="project" value="InterPro"/>
</dbReference>
<comment type="pathway">
    <text evidence="3">Nucleotide-sugar biosynthesis; UDP-N-acetyl-alpha-D-glucosamine biosynthesis; alpha-D-glucosamine 6-phosphate from D-fructose 6-phosphate: step 1/1.</text>
</comment>
<evidence type="ECO:0000313" key="14">
    <source>
        <dbReference type="Proteomes" id="UP000053259"/>
    </source>
</evidence>
<accession>A0A0D2A550</accession>
<dbReference type="Gene3D" id="3.40.50.10490">
    <property type="entry name" value="Glucose-6-phosphate isomerase like protein, domain 1"/>
    <property type="match status" value="2"/>
</dbReference>
<dbReference type="VEuPathDB" id="FungiDB:PV09_06817"/>
<dbReference type="GeneID" id="27314790"/>
<dbReference type="SUPFAM" id="SSF56235">
    <property type="entry name" value="N-terminal nucleophile aminohydrolases (Ntn hydrolases)"/>
    <property type="match status" value="1"/>
</dbReference>
<gene>
    <name evidence="13" type="ORF">PV09_06817</name>
</gene>
<dbReference type="PANTHER" id="PTHR10937:SF0">
    <property type="entry name" value="GLUTAMINE--FRUCTOSE-6-PHOSPHATE TRANSAMINASE (ISOMERIZING)"/>
    <property type="match status" value="1"/>
</dbReference>
<comment type="catalytic activity">
    <reaction evidence="1">
        <text>D-fructose 6-phosphate + L-glutamine = D-glucosamine 6-phosphate + L-glutamate</text>
        <dbReference type="Rhea" id="RHEA:13237"/>
        <dbReference type="ChEBI" id="CHEBI:29985"/>
        <dbReference type="ChEBI" id="CHEBI:58359"/>
        <dbReference type="ChEBI" id="CHEBI:58725"/>
        <dbReference type="ChEBI" id="CHEBI:61527"/>
        <dbReference type="EC" id="2.6.1.16"/>
    </reaction>
</comment>
<dbReference type="UniPathway" id="UPA00113">
    <property type="reaction ID" value="UER00528"/>
</dbReference>
<keyword evidence="5" id="KW-0032">Aminotransferase</keyword>
<dbReference type="InterPro" id="IPR047084">
    <property type="entry name" value="GFAT_N"/>
</dbReference>
<dbReference type="InterPro" id="IPR029055">
    <property type="entry name" value="Ntn_hydrolases_N"/>
</dbReference>
<dbReference type="GO" id="GO:0006002">
    <property type="term" value="P:fructose 6-phosphate metabolic process"/>
    <property type="evidence" value="ECO:0007669"/>
    <property type="project" value="TreeGrafter"/>
</dbReference>
<dbReference type="RefSeq" id="XP_016211499.1">
    <property type="nucleotide sequence ID" value="XM_016360513.1"/>
</dbReference>
<feature type="domain" description="SIS" evidence="12">
    <location>
        <begin position="371"/>
        <end position="510"/>
    </location>
</feature>
<dbReference type="InterPro" id="IPR035490">
    <property type="entry name" value="GlmS/FrlB_SIS"/>
</dbReference>
<protein>
    <recommendedName>
        <fullName evidence="4">glutamine--fructose-6-phosphate transaminase (isomerizing)</fullName>
        <ecNumber evidence="4">2.6.1.16</ecNumber>
    </recommendedName>
    <alternativeName>
        <fullName evidence="10">D-fructose-6-phosphate amidotransferase</fullName>
    </alternativeName>
    <alternativeName>
        <fullName evidence="9">Hexosephosphate aminotransferase</fullName>
    </alternativeName>
</protein>
<dbReference type="InParanoid" id="A0A0D2A550"/>
<feature type="domain" description="SIS" evidence="12">
    <location>
        <begin position="542"/>
        <end position="683"/>
    </location>
</feature>
<proteinExistence type="predicted"/>
<dbReference type="InterPro" id="IPR001347">
    <property type="entry name" value="SIS_dom"/>
</dbReference>
<dbReference type="EC" id="2.6.1.16" evidence="4"/>
<dbReference type="GO" id="GO:0006048">
    <property type="term" value="P:UDP-N-acetylglucosamine biosynthetic process"/>
    <property type="evidence" value="ECO:0007669"/>
    <property type="project" value="UniProtKB-UniPathway"/>
</dbReference>
<evidence type="ECO:0000256" key="6">
    <source>
        <dbReference type="ARBA" id="ARBA00022679"/>
    </source>
</evidence>
<dbReference type="CDD" id="cd05009">
    <property type="entry name" value="SIS_GlmS_GlmD_2"/>
    <property type="match status" value="1"/>
</dbReference>
<dbReference type="NCBIfam" id="NF001484">
    <property type="entry name" value="PRK00331.1"/>
    <property type="match status" value="1"/>
</dbReference>
<dbReference type="CDD" id="cd00714">
    <property type="entry name" value="GFAT"/>
    <property type="match status" value="1"/>
</dbReference>
<evidence type="ECO:0000256" key="7">
    <source>
        <dbReference type="ARBA" id="ARBA00022737"/>
    </source>
</evidence>
<dbReference type="InterPro" id="IPR017932">
    <property type="entry name" value="GATase_2_dom"/>
</dbReference>
<dbReference type="FunFam" id="3.40.50.10490:FF:000001">
    <property type="entry name" value="Glutamine--fructose-6-phosphate aminotransferase [isomerizing]"/>
    <property type="match status" value="1"/>
</dbReference>
<evidence type="ECO:0000256" key="8">
    <source>
        <dbReference type="ARBA" id="ARBA00022962"/>
    </source>
</evidence>
<comment type="function">
    <text evidence="2">Involved in amino sugar synthesis (formation of chitin, supplies the amino sugars of asparagine-linked oligosaccharides of glycoproteins).</text>
</comment>
<dbReference type="STRING" id="253628.A0A0D2A550"/>
<dbReference type="Pfam" id="PF13522">
    <property type="entry name" value="GATase_6"/>
    <property type="match status" value="1"/>
</dbReference>
<dbReference type="Gene3D" id="3.60.20.10">
    <property type="entry name" value="Glutamine Phosphoribosylpyrophosphate, subunit 1, domain 1"/>
    <property type="match status" value="1"/>
</dbReference>
<evidence type="ECO:0000259" key="11">
    <source>
        <dbReference type="PROSITE" id="PS51278"/>
    </source>
</evidence>
<feature type="domain" description="Glutamine amidotransferase type-2" evidence="11">
    <location>
        <begin position="2"/>
        <end position="299"/>
    </location>
</feature>
<name>A0A0D2A550_9PEZI</name>
<dbReference type="PANTHER" id="PTHR10937">
    <property type="entry name" value="GLUCOSAMINE--FRUCTOSE-6-PHOSPHATE AMINOTRANSFERASE, ISOMERIZING"/>
    <property type="match status" value="1"/>
</dbReference>
<evidence type="ECO:0000256" key="5">
    <source>
        <dbReference type="ARBA" id="ARBA00022576"/>
    </source>
</evidence>
<dbReference type="GO" id="GO:0004360">
    <property type="term" value="F:glutamine-fructose-6-phosphate transaminase (isomerizing) activity"/>
    <property type="evidence" value="ECO:0007669"/>
    <property type="project" value="UniProtKB-EC"/>
</dbReference>
<reference evidence="13 14" key="1">
    <citation type="submission" date="2015-01" db="EMBL/GenBank/DDBJ databases">
        <title>The Genome Sequence of Ochroconis gallopava CBS43764.</title>
        <authorList>
            <consortium name="The Broad Institute Genomics Platform"/>
            <person name="Cuomo C."/>
            <person name="de Hoog S."/>
            <person name="Gorbushina A."/>
            <person name="Stielow B."/>
            <person name="Teixiera M."/>
            <person name="Abouelleil A."/>
            <person name="Chapman S.B."/>
            <person name="Priest M."/>
            <person name="Young S.K."/>
            <person name="Wortman J."/>
            <person name="Nusbaum C."/>
            <person name="Birren B."/>
        </authorList>
    </citation>
    <scope>NUCLEOTIDE SEQUENCE [LARGE SCALE GENOMIC DNA]</scope>
    <source>
        <strain evidence="13 14">CBS 43764</strain>
    </source>
</reference>
<dbReference type="CDD" id="cd05008">
    <property type="entry name" value="SIS_GlmS_GlmD_1"/>
    <property type="match status" value="1"/>
</dbReference>
<evidence type="ECO:0000256" key="3">
    <source>
        <dbReference type="ARBA" id="ARBA00004775"/>
    </source>
</evidence>
<evidence type="ECO:0000256" key="1">
    <source>
        <dbReference type="ARBA" id="ARBA00001031"/>
    </source>
</evidence>
<dbReference type="GO" id="GO:0006487">
    <property type="term" value="P:protein N-linked glycosylation"/>
    <property type="evidence" value="ECO:0007669"/>
    <property type="project" value="TreeGrafter"/>
</dbReference>
<keyword evidence="8" id="KW-0315">Glutamine amidotransferase</keyword>
<dbReference type="HOGENOM" id="CLU_012520_5_2_1"/>
<dbReference type="SUPFAM" id="SSF53697">
    <property type="entry name" value="SIS domain"/>
    <property type="match status" value="1"/>
</dbReference>
<evidence type="ECO:0000256" key="10">
    <source>
        <dbReference type="ARBA" id="ARBA00033302"/>
    </source>
</evidence>
<dbReference type="InterPro" id="IPR046348">
    <property type="entry name" value="SIS_dom_sf"/>
</dbReference>
<dbReference type="PROSITE" id="PS51464">
    <property type="entry name" value="SIS"/>
    <property type="match status" value="2"/>
</dbReference>
<evidence type="ECO:0000259" key="12">
    <source>
        <dbReference type="PROSITE" id="PS51464"/>
    </source>
</evidence>
<dbReference type="PROSITE" id="PS51278">
    <property type="entry name" value="GATASE_TYPE_2"/>
    <property type="match status" value="1"/>
</dbReference>
<dbReference type="GO" id="GO:0006031">
    <property type="term" value="P:chitin biosynthetic process"/>
    <property type="evidence" value="ECO:0007669"/>
    <property type="project" value="UniProtKB-ARBA"/>
</dbReference>
<evidence type="ECO:0000313" key="13">
    <source>
        <dbReference type="EMBL" id="KIW01630.1"/>
    </source>
</evidence>
<evidence type="ECO:0000256" key="4">
    <source>
        <dbReference type="ARBA" id="ARBA00012916"/>
    </source>
</evidence>